<dbReference type="PIRSF" id="PIRSF000097">
    <property type="entry name" value="AKR"/>
    <property type="match status" value="1"/>
</dbReference>
<evidence type="ECO:0000313" key="8">
    <source>
        <dbReference type="EMBL" id="HIU96255.1"/>
    </source>
</evidence>
<evidence type="ECO:0000256" key="4">
    <source>
        <dbReference type="PIRSR" id="PIRSR000097-1"/>
    </source>
</evidence>
<dbReference type="SUPFAM" id="SSF51430">
    <property type="entry name" value="NAD(P)-linked oxidoreductase"/>
    <property type="match status" value="1"/>
</dbReference>
<organism evidence="8 9">
    <name type="scientific">Candidatus Allocopromorpha excrementipullorum</name>
    <dbReference type="NCBI Taxonomy" id="2840743"/>
    <lineage>
        <taxon>Bacteria</taxon>
        <taxon>Bacillati</taxon>
        <taxon>Bacillota</taxon>
        <taxon>Clostridia</taxon>
        <taxon>Eubacteriales</taxon>
        <taxon>Eubacteriaceae</taxon>
        <taxon>Eubacteriaceae incertae sedis</taxon>
        <taxon>Candidatus Allocopromorpha</taxon>
    </lineage>
</organism>
<comment type="caution">
    <text evidence="8">The sequence shown here is derived from an EMBL/GenBank/DDBJ whole genome shotgun (WGS) entry which is preliminary data.</text>
</comment>
<dbReference type="PROSITE" id="PS00063">
    <property type="entry name" value="ALDOKETO_REDUCTASE_3"/>
    <property type="match status" value="1"/>
</dbReference>
<comment type="similarity">
    <text evidence="1">Belongs to the aldo/keto reductase family.</text>
</comment>
<accession>A0A9D1N6Y3</accession>
<keyword evidence="3" id="KW-0560">Oxidoreductase</keyword>
<sequence>MEYVTLNNGTKMPLEGFGVFQVPDPAQCQQAVADAIDVGYRSIDTAAAYMNEAAVGAAIAESGVAREELFITTKLWVQDAGYESARKAIRTSLENLGLDYLDLYLIHQPMGDYIGAYRAMEEAYEEGILKAIGVCNFYPARLTDFCETVKIMPAVDQVELHPFFQQEDALACMKEYGVCPEEWGPFAEGNFGIFTHPVLTKIGEKYGKSAAQVALRWNTQRGVVVIPKSVHRDRMEQNFDIWDFTLTDDDMAEIAKLDVGHSEIVNHDDPAFIKMIHGLKIHE</sequence>
<evidence type="ECO:0000259" key="7">
    <source>
        <dbReference type="Pfam" id="PF00248"/>
    </source>
</evidence>
<gene>
    <name evidence="8" type="ORF">IAD25_06020</name>
</gene>
<dbReference type="Gene3D" id="3.20.20.100">
    <property type="entry name" value="NADP-dependent oxidoreductase domain"/>
    <property type="match status" value="1"/>
</dbReference>
<evidence type="ECO:0000256" key="1">
    <source>
        <dbReference type="ARBA" id="ARBA00007905"/>
    </source>
</evidence>
<feature type="site" description="Lowers pKa of active site Tyr" evidence="6">
    <location>
        <position position="74"/>
    </location>
</feature>
<reference evidence="8" key="2">
    <citation type="journal article" date="2021" name="PeerJ">
        <title>Extensive microbial diversity within the chicken gut microbiome revealed by metagenomics and culture.</title>
        <authorList>
            <person name="Gilroy R."/>
            <person name="Ravi A."/>
            <person name="Getino M."/>
            <person name="Pursley I."/>
            <person name="Horton D.L."/>
            <person name="Alikhan N.F."/>
            <person name="Baker D."/>
            <person name="Gharbi K."/>
            <person name="Hall N."/>
            <person name="Watson M."/>
            <person name="Adriaenssens E.M."/>
            <person name="Foster-Nyarko E."/>
            <person name="Jarju S."/>
            <person name="Secka A."/>
            <person name="Antonio M."/>
            <person name="Oren A."/>
            <person name="Chaudhuri R.R."/>
            <person name="La Ragione R."/>
            <person name="Hildebrand F."/>
            <person name="Pallen M.J."/>
        </authorList>
    </citation>
    <scope>NUCLEOTIDE SEQUENCE</scope>
    <source>
        <strain evidence="8">ChiSjej4B22-8349</strain>
    </source>
</reference>
<evidence type="ECO:0000256" key="6">
    <source>
        <dbReference type="PIRSR" id="PIRSR000097-3"/>
    </source>
</evidence>
<dbReference type="AlphaFoldDB" id="A0A9D1N6Y3"/>
<dbReference type="InterPro" id="IPR020471">
    <property type="entry name" value="AKR"/>
</dbReference>
<proteinExistence type="inferred from homology"/>
<dbReference type="PROSITE" id="PS00798">
    <property type="entry name" value="ALDOKETO_REDUCTASE_1"/>
    <property type="match status" value="1"/>
</dbReference>
<feature type="domain" description="NADP-dependent oxidoreductase" evidence="7">
    <location>
        <begin position="24"/>
        <end position="258"/>
    </location>
</feature>
<reference evidence="8" key="1">
    <citation type="submission" date="2020-10" db="EMBL/GenBank/DDBJ databases">
        <authorList>
            <person name="Gilroy R."/>
        </authorList>
    </citation>
    <scope>NUCLEOTIDE SEQUENCE</scope>
    <source>
        <strain evidence="8">ChiSjej4B22-8349</strain>
    </source>
</reference>
<dbReference type="CDD" id="cd19133">
    <property type="entry name" value="AKR_AKR5F1"/>
    <property type="match status" value="1"/>
</dbReference>
<dbReference type="Proteomes" id="UP000824130">
    <property type="component" value="Unassembled WGS sequence"/>
</dbReference>
<feature type="binding site" evidence="5">
    <location>
        <position position="107"/>
    </location>
    <ligand>
        <name>substrate</name>
    </ligand>
</feature>
<dbReference type="InterPro" id="IPR036812">
    <property type="entry name" value="NAD(P)_OxRdtase_dom_sf"/>
</dbReference>
<dbReference type="GO" id="GO:0016616">
    <property type="term" value="F:oxidoreductase activity, acting on the CH-OH group of donors, NAD or NADP as acceptor"/>
    <property type="evidence" value="ECO:0007669"/>
    <property type="project" value="UniProtKB-ARBA"/>
</dbReference>
<dbReference type="EMBL" id="DVOB01000130">
    <property type="protein sequence ID" value="HIU96255.1"/>
    <property type="molecule type" value="Genomic_DNA"/>
</dbReference>
<protein>
    <submittedName>
        <fullName evidence="8">Aldo/keto reductase</fullName>
    </submittedName>
</protein>
<dbReference type="PRINTS" id="PR00069">
    <property type="entry name" value="ALDKETRDTASE"/>
</dbReference>
<dbReference type="PANTHER" id="PTHR43827">
    <property type="entry name" value="2,5-DIKETO-D-GLUCONIC ACID REDUCTASE"/>
    <property type="match status" value="1"/>
</dbReference>
<feature type="active site" description="Proton donor" evidence="4">
    <location>
        <position position="49"/>
    </location>
</feature>
<name>A0A9D1N6Y3_9FIRM</name>
<dbReference type="Pfam" id="PF00248">
    <property type="entry name" value="Aldo_ket_red"/>
    <property type="match status" value="1"/>
</dbReference>
<dbReference type="InterPro" id="IPR023210">
    <property type="entry name" value="NADP_OxRdtase_dom"/>
</dbReference>
<keyword evidence="2" id="KW-0521">NADP</keyword>
<evidence type="ECO:0000256" key="2">
    <source>
        <dbReference type="ARBA" id="ARBA00022857"/>
    </source>
</evidence>
<evidence type="ECO:0000256" key="3">
    <source>
        <dbReference type="ARBA" id="ARBA00023002"/>
    </source>
</evidence>
<dbReference type="PANTHER" id="PTHR43827:SF3">
    <property type="entry name" value="NADP-DEPENDENT OXIDOREDUCTASE DOMAIN-CONTAINING PROTEIN"/>
    <property type="match status" value="1"/>
</dbReference>
<dbReference type="FunFam" id="3.20.20.100:FF:000015">
    <property type="entry name" value="Oxidoreductase, aldo/keto reductase family"/>
    <property type="match status" value="1"/>
</dbReference>
<evidence type="ECO:0000313" key="9">
    <source>
        <dbReference type="Proteomes" id="UP000824130"/>
    </source>
</evidence>
<dbReference type="InterPro" id="IPR018170">
    <property type="entry name" value="Aldo/ket_reductase_CS"/>
</dbReference>
<evidence type="ECO:0000256" key="5">
    <source>
        <dbReference type="PIRSR" id="PIRSR000097-2"/>
    </source>
</evidence>